<evidence type="ECO:0000256" key="2">
    <source>
        <dbReference type="SAM" id="SignalP"/>
    </source>
</evidence>
<dbReference type="EMBL" id="JAGRRH010000019">
    <property type="protein sequence ID" value="KAG7349481.1"/>
    <property type="molecule type" value="Genomic_DNA"/>
</dbReference>
<protein>
    <submittedName>
        <fullName evidence="3">Uncharacterized protein</fullName>
    </submittedName>
</protein>
<feature type="chain" id="PRO_5039889854" evidence="2">
    <location>
        <begin position="30"/>
        <end position="480"/>
    </location>
</feature>
<feature type="signal peptide" evidence="2">
    <location>
        <begin position="1"/>
        <end position="29"/>
    </location>
</feature>
<keyword evidence="2" id="KW-0732">Signal</keyword>
<keyword evidence="1" id="KW-0472">Membrane</keyword>
<evidence type="ECO:0000313" key="4">
    <source>
        <dbReference type="Proteomes" id="UP000693970"/>
    </source>
</evidence>
<keyword evidence="1" id="KW-0812">Transmembrane</keyword>
<evidence type="ECO:0000256" key="1">
    <source>
        <dbReference type="SAM" id="Phobius"/>
    </source>
</evidence>
<accession>A0A9K3PJV6</accession>
<name>A0A9K3PJV6_9STRA</name>
<gene>
    <name evidence="3" type="ORF">IV203_012078</name>
</gene>
<dbReference type="AlphaFoldDB" id="A0A9K3PJV6"/>
<proteinExistence type="predicted"/>
<reference evidence="3" key="2">
    <citation type="submission" date="2021-04" db="EMBL/GenBank/DDBJ databases">
        <authorList>
            <person name="Podell S."/>
        </authorList>
    </citation>
    <scope>NUCLEOTIDE SEQUENCE</scope>
    <source>
        <strain evidence="3">Hildebrandi</strain>
    </source>
</reference>
<feature type="transmembrane region" description="Helical" evidence="1">
    <location>
        <begin position="211"/>
        <end position="233"/>
    </location>
</feature>
<dbReference type="Proteomes" id="UP000693970">
    <property type="component" value="Unassembled WGS sequence"/>
</dbReference>
<comment type="caution">
    <text evidence="3">The sequence shown here is derived from an EMBL/GenBank/DDBJ whole genome shotgun (WGS) entry which is preliminary data.</text>
</comment>
<sequence length="480" mass="54428">MALKRQCVRTTCCLSLLIGASLFLLVTQAQPQEKIANSANHHSRKRSHHSSWNHQQIHRVLQHVDLASHVESPSSTLTSSSNTAVTRLPAFLNVTHLSPGSFSSSRLHHGKWRFVIASKSAKHTHGFTTPTSTIRDLEQRTSRQQAFVSQRSSSHFHNSLWQRLRDDFNFKGYGVSFYKSLMALNKVGIAFRLPLLNHWDWWDSNPALPSIGLMFCIYYPFNLSMCVTSSMRLDVLKCWFTKSLFLLQAAMWQFLHHLVSAIWTIVSVVLYPIQQTWRPVPFQFDQRAANATAQSKEHTVSYNSAVQERLGTSYWYRWTPAVGFDSRISVWHLYMPTLEVYSQLLTGSKDRLFGPWWKSHFASLGLDSAVSNAMFSGTGVLSLSGLRFKTRRSKSNNKKEDRSLRETLKVPTVSVNAVKDKSSLGSISDLMTTKATLSTILHEETNKYDDDDVEVSSARIKVMRGGNSTRISSNFTSPSM</sequence>
<feature type="transmembrane region" description="Helical" evidence="1">
    <location>
        <begin position="254"/>
        <end position="273"/>
    </location>
</feature>
<keyword evidence="4" id="KW-1185">Reference proteome</keyword>
<reference evidence="3" key="1">
    <citation type="journal article" date="2021" name="Sci. Rep.">
        <title>Diploid genomic architecture of Nitzschia inconspicua, an elite biomass production diatom.</title>
        <authorList>
            <person name="Oliver A."/>
            <person name="Podell S."/>
            <person name="Pinowska A."/>
            <person name="Traller J.C."/>
            <person name="Smith S.R."/>
            <person name="McClure R."/>
            <person name="Beliaev A."/>
            <person name="Bohutskyi P."/>
            <person name="Hill E.A."/>
            <person name="Rabines A."/>
            <person name="Zheng H."/>
            <person name="Allen L.Z."/>
            <person name="Kuo A."/>
            <person name="Grigoriev I.V."/>
            <person name="Allen A.E."/>
            <person name="Hazlebeck D."/>
            <person name="Allen E.E."/>
        </authorList>
    </citation>
    <scope>NUCLEOTIDE SEQUENCE</scope>
    <source>
        <strain evidence="3">Hildebrandi</strain>
    </source>
</reference>
<keyword evidence="1" id="KW-1133">Transmembrane helix</keyword>
<organism evidence="3 4">
    <name type="scientific">Nitzschia inconspicua</name>
    <dbReference type="NCBI Taxonomy" id="303405"/>
    <lineage>
        <taxon>Eukaryota</taxon>
        <taxon>Sar</taxon>
        <taxon>Stramenopiles</taxon>
        <taxon>Ochrophyta</taxon>
        <taxon>Bacillariophyta</taxon>
        <taxon>Bacillariophyceae</taxon>
        <taxon>Bacillariophycidae</taxon>
        <taxon>Bacillariales</taxon>
        <taxon>Bacillariaceae</taxon>
        <taxon>Nitzschia</taxon>
    </lineage>
</organism>
<dbReference type="OrthoDB" id="47744at2759"/>
<evidence type="ECO:0000313" key="3">
    <source>
        <dbReference type="EMBL" id="KAG7349481.1"/>
    </source>
</evidence>